<keyword evidence="1" id="KW-0081">Bacteriolytic enzyme</keyword>
<dbReference type="EMBL" id="JAHXDN010000003">
    <property type="protein sequence ID" value="MBW4708645.1"/>
    <property type="molecule type" value="Genomic_DNA"/>
</dbReference>
<proteinExistence type="inferred from homology"/>
<dbReference type="PANTHER" id="PTHR38107">
    <property type="match status" value="1"/>
</dbReference>
<keyword evidence="1 4" id="KW-0378">Hydrolase</keyword>
<dbReference type="GO" id="GO:0042742">
    <property type="term" value="P:defense response to bacterium"/>
    <property type="evidence" value="ECO:0007669"/>
    <property type="project" value="UniProtKB-KW"/>
</dbReference>
<dbReference type="PANTHER" id="PTHR38107:SF3">
    <property type="entry name" value="LYSOZYME RRRD-RELATED"/>
    <property type="match status" value="1"/>
</dbReference>
<sequence>MHTSAEGIAFLERHEGVVLKAYRDPVGIWTIGAGLTKASGVVTPKAGMKITRPEASAMLSRALRNNYEPRVLVAMPRANQFEFDGGVSFDWNTGAIHRASWVAAWRAGKWGEVASKIRLWRKGGGRVLPGLVRRREEEFLLIRDGNYGSQPVPQRDTRFARIVVSLTEAELAEIHSALALLGYDPSADRRGISAAAVVSFQADHDLTVDGIIGRATLSTLQRRLDARSKVKTTTNTTATGAAVSGGAGAAEAVPLDIAVGIITVALIAGILAALYLAWTYRDAVAVKVQTRFPKLAQKLRGI</sequence>
<evidence type="ECO:0000256" key="1">
    <source>
        <dbReference type="RuleBase" id="RU003788"/>
    </source>
</evidence>
<keyword evidence="2" id="KW-0472">Membrane</keyword>
<dbReference type="GO" id="GO:0016998">
    <property type="term" value="P:cell wall macromolecule catabolic process"/>
    <property type="evidence" value="ECO:0007669"/>
    <property type="project" value="InterPro"/>
</dbReference>
<keyword evidence="5" id="KW-1185">Reference proteome</keyword>
<dbReference type="CDD" id="cd00737">
    <property type="entry name" value="lyz_endolysin_autolysin"/>
    <property type="match status" value="1"/>
</dbReference>
<dbReference type="GO" id="GO:0003796">
    <property type="term" value="F:lysozyme activity"/>
    <property type="evidence" value="ECO:0007669"/>
    <property type="project" value="UniProtKB-EC"/>
</dbReference>
<dbReference type="Pfam" id="PF00959">
    <property type="entry name" value="Phage_lysozyme"/>
    <property type="match status" value="1"/>
</dbReference>
<dbReference type="InterPro" id="IPR002477">
    <property type="entry name" value="Peptidoglycan-bd-like"/>
</dbReference>
<keyword evidence="1" id="KW-0929">Antimicrobial</keyword>
<gene>
    <name evidence="4" type="ORF">KX928_12705</name>
</gene>
<evidence type="ECO:0000313" key="5">
    <source>
        <dbReference type="Proteomes" id="UP001138661"/>
    </source>
</evidence>
<dbReference type="InterPro" id="IPR051018">
    <property type="entry name" value="Bacteriophage_GH24"/>
</dbReference>
<dbReference type="GO" id="GO:0031640">
    <property type="term" value="P:killing of cells of another organism"/>
    <property type="evidence" value="ECO:0007669"/>
    <property type="project" value="UniProtKB-KW"/>
</dbReference>
<dbReference type="Pfam" id="PF01471">
    <property type="entry name" value="PG_binding_1"/>
    <property type="match status" value="1"/>
</dbReference>
<dbReference type="InterPro" id="IPR033907">
    <property type="entry name" value="Endolysin_autolysin"/>
</dbReference>
<dbReference type="GO" id="GO:0009253">
    <property type="term" value="P:peptidoglycan catabolic process"/>
    <property type="evidence" value="ECO:0007669"/>
    <property type="project" value="InterPro"/>
</dbReference>
<comment type="caution">
    <text evidence="4">The sequence shown here is derived from an EMBL/GenBank/DDBJ whole genome shotgun (WGS) entry which is preliminary data.</text>
</comment>
<organism evidence="4 5">
    <name type="scientific">Roseobacter insulae</name>
    <dbReference type="NCBI Taxonomy" id="2859783"/>
    <lineage>
        <taxon>Bacteria</taxon>
        <taxon>Pseudomonadati</taxon>
        <taxon>Pseudomonadota</taxon>
        <taxon>Alphaproteobacteria</taxon>
        <taxon>Rhodobacterales</taxon>
        <taxon>Roseobacteraceae</taxon>
        <taxon>Roseobacter</taxon>
    </lineage>
</organism>
<dbReference type="InterPro" id="IPR002196">
    <property type="entry name" value="Glyco_hydro_24"/>
</dbReference>
<evidence type="ECO:0000259" key="3">
    <source>
        <dbReference type="Pfam" id="PF01471"/>
    </source>
</evidence>
<feature type="transmembrane region" description="Helical" evidence="2">
    <location>
        <begin position="257"/>
        <end position="278"/>
    </location>
</feature>
<comment type="similarity">
    <text evidence="1">Belongs to the glycosyl hydrolase 24 family.</text>
</comment>
<keyword evidence="2" id="KW-1133">Transmembrane helix</keyword>
<dbReference type="AlphaFoldDB" id="A0A9X1JYY0"/>
<dbReference type="RefSeq" id="WP_219502936.1">
    <property type="nucleotide sequence ID" value="NZ_JAHXDN010000003.1"/>
</dbReference>
<protein>
    <recommendedName>
        <fullName evidence="1">Lysozyme</fullName>
        <ecNumber evidence="1">3.2.1.17</ecNumber>
    </recommendedName>
</protein>
<keyword evidence="2" id="KW-0812">Transmembrane</keyword>
<dbReference type="Proteomes" id="UP001138661">
    <property type="component" value="Unassembled WGS sequence"/>
</dbReference>
<name>A0A9X1JYY0_9RHOB</name>
<evidence type="ECO:0000313" key="4">
    <source>
        <dbReference type="EMBL" id="MBW4708645.1"/>
    </source>
</evidence>
<dbReference type="EC" id="3.2.1.17" evidence="1"/>
<feature type="domain" description="Peptidoglycan binding-like" evidence="3">
    <location>
        <begin position="170"/>
        <end position="220"/>
    </location>
</feature>
<reference evidence="4" key="1">
    <citation type="submission" date="2021-07" db="EMBL/GenBank/DDBJ databases">
        <title>Roseobacter insulae sp. nov., isolated from a tidal flat.</title>
        <authorList>
            <person name="Park S."/>
            <person name="Yoon J.-H."/>
        </authorList>
    </citation>
    <scope>NUCLEOTIDE SEQUENCE</scope>
    <source>
        <strain evidence="4">YSTF-M11</strain>
    </source>
</reference>
<accession>A0A9X1JYY0</accession>
<comment type="catalytic activity">
    <reaction evidence="1">
        <text>Hydrolysis of (1-&gt;4)-beta-linkages between N-acetylmuramic acid and N-acetyl-D-glucosamine residues in a peptidoglycan and between N-acetyl-D-glucosamine residues in chitodextrins.</text>
        <dbReference type="EC" id="3.2.1.17"/>
    </reaction>
</comment>
<keyword evidence="1" id="KW-0326">Glycosidase</keyword>
<evidence type="ECO:0000256" key="2">
    <source>
        <dbReference type="SAM" id="Phobius"/>
    </source>
</evidence>